<dbReference type="PROSITE" id="PS50076">
    <property type="entry name" value="DNAJ_2"/>
    <property type="match status" value="1"/>
</dbReference>
<dbReference type="CDD" id="cd06257">
    <property type="entry name" value="DnaJ"/>
    <property type="match status" value="1"/>
</dbReference>
<dbReference type="SUPFAM" id="SSF48452">
    <property type="entry name" value="TPR-like"/>
    <property type="match status" value="1"/>
</dbReference>
<evidence type="ECO:0000313" key="3">
    <source>
        <dbReference type="EMBL" id="KXA12516.1"/>
    </source>
</evidence>
<feature type="domain" description="J" evidence="2">
    <location>
        <begin position="28"/>
        <end position="87"/>
    </location>
</feature>
<dbReference type="Pfam" id="PF14559">
    <property type="entry name" value="TPR_19"/>
    <property type="match status" value="1"/>
</dbReference>
<dbReference type="GO" id="GO:0006260">
    <property type="term" value="P:DNA replication"/>
    <property type="evidence" value="ECO:0007669"/>
    <property type="project" value="UniProtKB-KW"/>
</dbReference>
<proteinExistence type="predicted"/>
<dbReference type="EMBL" id="LRPU01000064">
    <property type="protein sequence ID" value="KXA12516.1"/>
    <property type="molecule type" value="Genomic_DNA"/>
</dbReference>
<dbReference type="InterPro" id="IPR036869">
    <property type="entry name" value="J_dom_sf"/>
</dbReference>
<dbReference type="InterPro" id="IPR018253">
    <property type="entry name" value="DnaJ_domain_CS"/>
</dbReference>
<dbReference type="PROSITE" id="PS00636">
    <property type="entry name" value="DNAJ_1"/>
    <property type="match status" value="1"/>
</dbReference>
<reference evidence="3 4" key="1">
    <citation type="submission" date="2016-01" db="EMBL/GenBank/DDBJ databases">
        <authorList>
            <person name="Oliw E.H."/>
        </authorList>
    </citation>
    <scope>NUCLEOTIDE SEQUENCE [LARGE SCALE GENOMIC DNA]</scope>
    <source>
        <strain evidence="3 4">MJR7757A</strain>
    </source>
</reference>
<dbReference type="SUPFAM" id="SSF46565">
    <property type="entry name" value="Chaperone J-domain"/>
    <property type="match status" value="1"/>
</dbReference>
<evidence type="ECO:0000259" key="2">
    <source>
        <dbReference type="PROSITE" id="PS50076"/>
    </source>
</evidence>
<evidence type="ECO:0000256" key="1">
    <source>
        <dbReference type="ARBA" id="ARBA00022705"/>
    </source>
</evidence>
<dbReference type="SMART" id="SM00271">
    <property type="entry name" value="DnaJ"/>
    <property type="match status" value="1"/>
</dbReference>
<dbReference type="Pfam" id="PF00226">
    <property type="entry name" value="DnaJ"/>
    <property type="match status" value="1"/>
</dbReference>
<gene>
    <name evidence="3" type="ORF">HMPREF3222_01276</name>
</gene>
<evidence type="ECO:0000313" key="4">
    <source>
        <dbReference type="Proteomes" id="UP000070646"/>
    </source>
</evidence>
<dbReference type="InterPro" id="IPR011990">
    <property type="entry name" value="TPR-like_helical_dom_sf"/>
</dbReference>
<dbReference type="InterPro" id="IPR001623">
    <property type="entry name" value="DnaJ_domain"/>
</dbReference>
<keyword evidence="1" id="KW-0235">DNA replication</keyword>
<dbReference type="Proteomes" id="UP000070646">
    <property type="component" value="Unassembled WGS sequence"/>
</dbReference>
<dbReference type="AlphaFoldDB" id="A0A133N891"/>
<dbReference type="Gene3D" id="1.25.40.10">
    <property type="entry name" value="Tetratricopeptide repeat domain"/>
    <property type="match status" value="1"/>
</dbReference>
<organism evidence="3 4">
    <name type="scientific">Clostridium perfringens</name>
    <dbReference type="NCBI Taxonomy" id="1502"/>
    <lineage>
        <taxon>Bacteria</taxon>
        <taxon>Bacillati</taxon>
        <taxon>Bacillota</taxon>
        <taxon>Clostridia</taxon>
        <taxon>Eubacteriales</taxon>
        <taxon>Clostridiaceae</taxon>
        <taxon>Clostridium</taxon>
    </lineage>
</organism>
<dbReference type="Gene3D" id="1.10.287.110">
    <property type="entry name" value="DnaJ domain"/>
    <property type="match status" value="1"/>
</dbReference>
<name>A0A133N891_CLOPF</name>
<comment type="caution">
    <text evidence="3">The sequence shown here is derived from an EMBL/GenBank/DDBJ whole genome shotgun (WGS) entry which is preliminary data.</text>
</comment>
<accession>A0A133N891</accession>
<protein>
    <submittedName>
        <fullName evidence="3">DnaJ domain protein</fullName>
    </submittedName>
</protein>
<sequence length="447" mass="53561">MNIISFTEIKLWYRDISLINFRRMYMIDYFKELNIQIDASDNEVKNAYFNMTKKYPPEKFPREYRVIRDAYETLIDKSKRDAYILETFDVEIKNVLNEGIDLAKSEKYDLAALNFEKVLQKYPDNSKVKKDLAVCLMRGRNYKKSSKILKELVIREPNNIEYYKLLINAYGDNYDLKNLESVLKKSLNLKNVEVDFYLKLFEIYNESELRDYTKAIKVLKDGLENKNINSKKYKLYLKFLDLSDRLDCKDDFNKGCEALSGIILKDNYEEVKSSILNLLDRILKEFHFKNGVRLTSTALVLIDEKKDMETLEKIMDLRRSFLDFSRLYEDKSINEDFKKIVFYNAVNKFLKDDIEFNRDFERINQNFFNNFNFEDDELVKSIGKLKSDYRNVYLETRKLSDKVLSRYSKVQKIKEEKNVPKEFYSNRREGNPVKILFRKVINSFRDK</sequence>
<dbReference type="PATRIC" id="fig|1502.174.peg.1291"/>